<comment type="cofactor">
    <cofactor evidence="1">
        <name>FAD</name>
        <dbReference type="ChEBI" id="CHEBI:57692"/>
    </cofactor>
</comment>
<accession>A0A6P1DZY3</accession>
<keyword evidence="5" id="KW-0560">Oxidoreductase</keyword>
<dbReference type="InterPro" id="IPR007867">
    <property type="entry name" value="GMC_OxRtase_C"/>
</dbReference>
<evidence type="ECO:0000256" key="4">
    <source>
        <dbReference type="ARBA" id="ARBA00022827"/>
    </source>
</evidence>
<evidence type="ECO:0000313" key="9">
    <source>
        <dbReference type="Proteomes" id="UP000471640"/>
    </source>
</evidence>
<evidence type="ECO:0000256" key="1">
    <source>
        <dbReference type="ARBA" id="ARBA00001974"/>
    </source>
</evidence>
<evidence type="ECO:0000256" key="2">
    <source>
        <dbReference type="ARBA" id="ARBA00010790"/>
    </source>
</evidence>
<evidence type="ECO:0000256" key="6">
    <source>
        <dbReference type="SAM" id="MobiDB-lite"/>
    </source>
</evidence>
<dbReference type="InterPro" id="IPR036188">
    <property type="entry name" value="FAD/NAD-bd_sf"/>
</dbReference>
<keyword evidence="4" id="KW-0274">FAD</keyword>
<sequence>MLIDADDLEDGRLLEADLAIIGGGPAGITIARAMAGPRRRVCLIESGGLSPQADTQALYQGENAGIAYPLAGSRLRYLGGTSGHWGGFCRPLDPIDFEVRDWVPHSGWPFGREALDPYYEAASEAVQVAPARFEDADYWREHTGEPLVDFPAGRISNRFFQYSPPTRFGDRYREELRTSPDLTLLLHANVTKIAALPSASAVSHLEIRTLSGRRLQVRAPRYVLAAGGLENPRILLLSNDVMPAGLGNENDVVGRFFMEHPHVSNFADLVVADLRRLPSIYRSRVNVEGRNAQVAYVPTPEVLRRERLLNISFTTGVAGAYHSGDRAGLGPDDTQARSRLDMLEAARRFLADGAGPVDAADPTYAGVWLGIGCACEPVPNPDSRVTLAETTDALGQRQIRLDWRLTEQDRRSFVAHVRSLGRELAAAGVGRLRIKVADDGQWPESVIGGNHHMGTTRMSDDPQRGVVDRDCRVHGLDSLYVAGSSVFPTAGSANPTLNILALAYRLADHLKGLPA</sequence>
<dbReference type="SUPFAM" id="SSF51905">
    <property type="entry name" value="FAD/NAD(P)-binding domain"/>
    <property type="match status" value="1"/>
</dbReference>
<reference evidence="8 9" key="2">
    <citation type="submission" date="2020-02" db="EMBL/GenBank/DDBJ databases">
        <title>Genome sequences of Thiorhodococcus mannitoliphagus and Thiorhodococcus minor, purple sulfur photosynthetic bacteria in the gammaproteobacterial family, Chromatiaceae.</title>
        <authorList>
            <person name="Aviles F.A."/>
            <person name="Meyer T.E."/>
            <person name="Kyndt J.A."/>
        </authorList>
    </citation>
    <scope>NUCLEOTIDE SEQUENCE [LARGE SCALE GENOMIC DNA]</scope>
    <source>
        <strain evidence="8 9">DSM 18266</strain>
    </source>
</reference>
<keyword evidence="9" id="KW-1185">Reference proteome</keyword>
<comment type="similarity">
    <text evidence="2">Belongs to the GMC oxidoreductase family.</text>
</comment>
<dbReference type="Gene3D" id="3.50.50.60">
    <property type="entry name" value="FAD/NAD(P)-binding domain"/>
    <property type="match status" value="2"/>
</dbReference>
<dbReference type="AlphaFoldDB" id="A0A6P1DZY3"/>
<comment type="caution">
    <text evidence="8">The sequence shown here is derived from an EMBL/GenBank/DDBJ whole genome shotgun (WGS) entry which is preliminary data.</text>
</comment>
<feature type="domain" description="Glucose-methanol-choline oxidoreductase C-terminal" evidence="7">
    <location>
        <begin position="379"/>
        <end position="503"/>
    </location>
</feature>
<name>A0A6P1DZY3_9GAMM</name>
<reference evidence="9" key="1">
    <citation type="journal article" date="2020" name="Microbiol. Resour. Announc.">
        <title>Draft Genome Sequences of Thiorhodococcus mannitoliphagus and Thiorhodococcus minor, Purple Sulfur Photosynthetic Bacteria in the Gammaproteobacterial Family Chromatiaceae.</title>
        <authorList>
            <person name="Aviles F.A."/>
            <person name="Meyer T.E."/>
            <person name="Kyndt J.A."/>
        </authorList>
    </citation>
    <scope>NUCLEOTIDE SEQUENCE [LARGE SCALE GENOMIC DNA]</scope>
    <source>
        <strain evidence="9">DSM 18266</strain>
    </source>
</reference>
<dbReference type="Proteomes" id="UP000471640">
    <property type="component" value="Unassembled WGS sequence"/>
</dbReference>
<dbReference type="PANTHER" id="PTHR42784:SF1">
    <property type="entry name" value="PYRANOSE 2-OXIDASE"/>
    <property type="match status" value="1"/>
</dbReference>
<evidence type="ECO:0000256" key="5">
    <source>
        <dbReference type="ARBA" id="ARBA00023002"/>
    </source>
</evidence>
<dbReference type="PANTHER" id="PTHR42784">
    <property type="entry name" value="PYRANOSE 2-OXIDASE"/>
    <property type="match status" value="1"/>
</dbReference>
<proteinExistence type="inferred from homology"/>
<dbReference type="EMBL" id="JAAIJR010000174">
    <property type="protein sequence ID" value="NEX23259.1"/>
    <property type="molecule type" value="Genomic_DNA"/>
</dbReference>
<dbReference type="GO" id="GO:0016614">
    <property type="term" value="F:oxidoreductase activity, acting on CH-OH group of donors"/>
    <property type="evidence" value="ECO:0007669"/>
    <property type="project" value="InterPro"/>
</dbReference>
<dbReference type="RefSeq" id="WP_164656697.1">
    <property type="nucleotide sequence ID" value="NZ_JAAIJR010000174.1"/>
</dbReference>
<keyword evidence="3" id="KW-0285">Flavoprotein</keyword>
<dbReference type="InterPro" id="IPR051473">
    <property type="entry name" value="P2Ox-like"/>
</dbReference>
<evidence type="ECO:0000256" key="3">
    <source>
        <dbReference type="ARBA" id="ARBA00022630"/>
    </source>
</evidence>
<protein>
    <submittedName>
        <fullName evidence="8">GMC family oxidoreductase</fullName>
    </submittedName>
</protein>
<evidence type="ECO:0000313" key="8">
    <source>
        <dbReference type="EMBL" id="NEX23259.1"/>
    </source>
</evidence>
<gene>
    <name evidence="8" type="ORF">G3480_23670</name>
</gene>
<organism evidence="8 9">
    <name type="scientific">Thiorhodococcus mannitoliphagus</name>
    <dbReference type="NCBI Taxonomy" id="329406"/>
    <lineage>
        <taxon>Bacteria</taxon>
        <taxon>Pseudomonadati</taxon>
        <taxon>Pseudomonadota</taxon>
        <taxon>Gammaproteobacteria</taxon>
        <taxon>Chromatiales</taxon>
        <taxon>Chromatiaceae</taxon>
        <taxon>Thiorhodococcus</taxon>
    </lineage>
</organism>
<evidence type="ECO:0000259" key="7">
    <source>
        <dbReference type="Pfam" id="PF05199"/>
    </source>
</evidence>
<dbReference type="Pfam" id="PF05199">
    <property type="entry name" value="GMC_oxred_C"/>
    <property type="match status" value="1"/>
</dbReference>
<feature type="region of interest" description="Disordered" evidence="6">
    <location>
        <begin position="445"/>
        <end position="465"/>
    </location>
</feature>